<dbReference type="SUPFAM" id="SSF53474">
    <property type="entry name" value="alpha/beta-Hydrolases"/>
    <property type="match status" value="1"/>
</dbReference>
<accession>A0A166NGZ9</accession>
<dbReference type="InterPro" id="IPR022744">
    <property type="entry name" value="MeTrfase_dom_put"/>
</dbReference>
<dbReference type="InterPro" id="IPR029063">
    <property type="entry name" value="SAM-dependent_MTases_sf"/>
</dbReference>
<name>A0A166NGZ9_PSEFL</name>
<evidence type="ECO:0000259" key="1">
    <source>
        <dbReference type="Pfam" id="PF12146"/>
    </source>
</evidence>
<organism evidence="3 4">
    <name type="scientific">Pseudomonas fluorescens</name>
    <dbReference type="NCBI Taxonomy" id="294"/>
    <lineage>
        <taxon>Bacteria</taxon>
        <taxon>Pseudomonadati</taxon>
        <taxon>Pseudomonadota</taxon>
        <taxon>Gammaproteobacteria</taxon>
        <taxon>Pseudomonadales</taxon>
        <taxon>Pseudomonadaceae</taxon>
        <taxon>Pseudomonas</taxon>
    </lineage>
</organism>
<dbReference type="SUPFAM" id="SSF53335">
    <property type="entry name" value="S-adenosyl-L-methionine-dependent methyltransferases"/>
    <property type="match status" value="1"/>
</dbReference>
<dbReference type="FunFam" id="3.40.50.150:FF:000266">
    <property type="entry name" value="Alpha/beta fold hydrolase"/>
    <property type="match status" value="1"/>
</dbReference>
<dbReference type="OrthoDB" id="9806902at2"/>
<dbReference type="InterPro" id="IPR029058">
    <property type="entry name" value="AB_hydrolase_fold"/>
</dbReference>
<dbReference type="Gene3D" id="3.40.50.1820">
    <property type="entry name" value="alpha/beta hydrolase"/>
    <property type="match status" value="1"/>
</dbReference>
<reference evidence="3 4" key="2">
    <citation type="journal article" date="2018" name="Nature">
        <title>Mutant phenotypes for thousands of bacterial genes of unknown function.</title>
        <authorList>
            <person name="Price M.N."/>
            <person name="Wetmore K.M."/>
            <person name="Waters R.J."/>
            <person name="Callaghan M."/>
            <person name="Ray J."/>
            <person name="Liu H."/>
            <person name="Kuehl J.V."/>
            <person name="Melnyk R.A."/>
            <person name="Lamson J.S."/>
            <person name="Suh Y."/>
            <person name="Carlson H.K."/>
            <person name="Esquivel Z."/>
            <person name="Sadeeshkumar H."/>
            <person name="Chakraborty R."/>
            <person name="Zane G.M."/>
            <person name="Rubin B.E."/>
            <person name="Wall J.D."/>
            <person name="Visel A."/>
            <person name="Bristow J."/>
            <person name="Blow M.J."/>
            <person name="Arkin A.P."/>
            <person name="Deutschbauer A.M."/>
        </authorList>
    </citation>
    <scope>NUCLEOTIDE SEQUENCE [LARGE SCALE GENOMIC DNA]</scope>
    <source>
        <strain evidence="3 4">FW300-N1B4</strain>
    </source>
</reference>
<gene>
    <name evidence="3" type="ORF">A1D17_14485</name>
</gene>
<reference evidence="4" key="1">
    <citation type="submission" date="2016-03" db="EMBL/GenBank/DDBJ databases">
        <authorList>
            <person name="Ray J."/>
            <person name="Price M."/>
            <person name="Deutschbauer A."/>
        </authorList>
    </citation>
    <scope>NUCLEOTIDE SEQUENCE [LARGE SCALE GENOMIC DNA]</scope>
    <source>
        <strain evidence="4">FW300-N1B4</strain>
    </source>
</reference>
<evidence type="ECO:0000313" key="4">
    <source>
        <dbReference type="Proteomes" id="UP000076489"/>
    </source>
</evidence>
<protein>
    <submittedName>
        <fullName evidence="3">Uncharacterized protein</fullName>
    </submittedName>
</protein>
<feature type="domain" description="Methyltransferase" evidence="2">
    <location>
        <begin position="276"/>
        <end position="583"/>
    </location>
</feature>
<dbReference type="Pfam" id="PF12146">
    <property type="entry name" value="Hydrolase_4"/>
    <property type="match status" value="1"/>
</dbReference>
<dbReference type="Pfam" id="PF12147">
    <property type="entry name" value="Methyltransf_20"/>
    <property type="match status" value="1"/>
</dbReference>
<dbReference type="Proteomes" id="UP000076489">
    <property type="component" value="Unassembled WGS sequence"/>
</dbReference>
<dbReference type="RefSeq" id="WP_008073629.1">
    <property type="nucleotide sequence ID" value="NZ_LUKJ01000003.1"/>
</dbReference>
<dbReference type="Gene3D" id="3.40.50.150">
    <property type="entry name" value="Vaccinia Virus protein VP39"/>
    <property type="match status" value="1"/>
</dbReference>
<dbReference type="EMBL" id="LUKJ01000003">
    <property type="protein sequence ID" value="KZN17304.1"/>
    <property type="molecule type" value="Genomic_DNA"/>
</dbReference>
<dbReference type="PANTHER" id="PTHR11614">
    <property type="entry name" value="PHOSPHOLIPASE-RELATED"/>
    <property type="match status" value="1"/>
</dbReference>
<dbReference type="FunFam" id="3.40.50.1820:FF:000201">
    <property type="entry name" value="Alpha/beta fold hydrolase"/>
    <property type="match status" value="1"/>
</dbReference>
<feature type="domain" description="Serine aminopeptidase S33" evidence="1">
    <location>
        <begin position="31"/>
        <end position="267"/>
    </location>
</feature>
<dbReference type="AlphaFoldDB" id="A0A166NGZ9"/>
<dbReference type="InterPro" id="IPR022742">
    <property type="entry name" value="Hydrolase_4"/>
</dbReference>
<evidence type="ECO:0000313" key="3">
    <source>
        <dbReference type="EMBL" id="KZN17304.1"/>
    </source>
</evidence>
<dbReference type="InterPro" id="IPR051044">
    <property type="entry name" value="MAG_DAG_Lipase"/>
</dbReference>
<evidence type="ECO:0000259" key="2">
    <source>
        <dbReference type="Pfam" id="PF12147"/>
    </source>
</evidence>
<comment type="caution">
    <text evidence="3">The sequence shown here is derived from an EMBL/GenBank/DDBJ whole genome shotgun (WGS) entry which is preliminary data.</text>
</comment>
<proteinExistence type="predicted"/>
<sequence length="585" mass="65057">MRETQNKTFTTHDGVELFYRHWPATADNSGEPRKAVLLFHRGHEHSGRIAHLVDELDLPAFDFFAWDARGHGQSPGARGDSPSFATSVRDVQTFCDHLNATHQIDEENMAVIAQSVGAVIASTWVHDYAPRIRSLVLASPAFKVKLYVPFARPGLALMRKFRGNFFVNSYVKAKFLSHDPERVASYDSDPLITKAISVNVLLGLYEAADRVVADAQAIQVPTQLLISGSDFVVHRKPQEQFFERLGSLKKEKHILPGFFHDTLGERDRAVAVASAKRFILQNFEYPLDRASLLDADKIGLTCAESESLAAPLPHNSLRDLYWRMTRASMRLGSRLSDGVKLGFDTGFDSGSTLDYVYRNQPTGKGGLGRMIDQNYLNSIGWRGIRQRKLNVEELLRLTMAKLREEGRPVRIVDIAAGHGRYILEALQGVSPLPESILLRDYSDINVRDGGALIRDKGLGDIAQFVKGDAFDRADLAALEPKPTLAVVSGLYELFADNALVGGSLAGLAEAVEPGGYLVYTGQPWHPQLELIARALTSHRQGQAWVMRRRSQAEMDQLVEAAGFRKITQRVDEWGIFTVSLAQRVQ</sequence>